<dbReference type="PROSITE" id="PS51677">
    <property type="entry name" value="NODB"/>
    <property type="match status" value="1"/>
</dbReference>
<protein>
    <recommendedName>
        <fullName evidence="3">NodB homology domain-containing protein</fullName>
    </recommendedName>
</protein>
<keyword evidence="2" id="KW-1133">Transmembrane helix</keyword>
<feature type="domain" description="NodB homology" evidence="3">
    <location>
        <begin position="157"/>
        <end position="311"/>
    </location>
</feature>
<dbReference type="PANTHER" id="PTHR34216">
    <property type="match status" value="1"/>
</dbReference>
<keyword evidence="2" id="KW-0812">Transmembrane</keyword>
<dbReference type="Proteomes" id="UP000229847">
    <property type="component" value="Unassembled WGS sequence"/>
</dbReference>
<sequence>MRGKSLPYRRGLIVILVLLSISIFVAGKVFQRESTKKNENLKSKLNFGQLLNKEVRTTPTPTLTLSTPILTPQQIAEIQRKKFEEWNAKYGPCKWVPVLMYHHVMAPEAAKEINATNLSVAINTFREQMDYLLGKGYHIIGLDEMMAGIRSGSLPGKSVVLTFDDGYRDFYDNVFPILREKGIKATVFAISQFVGGPRYVEWWQLREMSGSGLVLVGDHTLNHLSLPRLSVDEQRNQIVSAKKILEDYVGQKVEFFAYPYGSYNAVSEQILKENGFGGAVTTTNVNPQCAGLPYELSRIRIGGGSLSRYGL</sequence>
<dbReference type="AlphaFoldDB" id="A0A2H0BIE8"/>
<dbReference type="SUPFAM" id="SSF88713">
    <property type="entry name" value="Glycoside hydrolase/deacetylase"/>
    <property type="match status" value="1"/>
</dbReference>
<dbReference type="InterPro" id="IPR002509">
    <property type="entry name" value="NODB_dom"/>
</dbReference>
<organism evidence="4 5">
    <name type="scientific">Candidatus Woesebacteria bacterium CG22_combo_CG10-13_8_21_14_all_39_10</name>
    <dbReference type="NCBI Taxonomy" id="1975059"/>
    <lineage>
        <taxon>Bacteria</taxon>
        <taxon>Candidatus Woeseibacteriota</taxon>
    </lineage>
</organism>
<dbReference type="GO" id="GO:0005975">
    <property type="term" value="P:carbohydrate metabolic process"/>
    <property type="evidence" value="ECO:0007669"/>
    <property type="project" value="InterPro"/>
</dbReference>
<evidence type="ECO:0000256" key="2">
    <source>
        <dbReference type="SAM" id="Phobius"/>
    </source>
</evidence>
<dbReference type="InterPro" id="IPR051398">
    <property type="entry name" value="Polysacch_Deacetylase"/>
</dbReference>
<dbReference type="InterPro" id="IPR011330">
    <property type="entry name" value="Glyco_hydro/deAcase_b/a-brl"/>
</dbReference>
<dbReference type="Gene3D" id="3.20.20.370">
    <property type="entry name" value="Glycoside hydrolase/deacetylase"/>
    <property type="match status" value="1"/>
</dbReference>
<name>A0A2H0BIE8_9BACT</name>
<evidence type="ECO:0000256" key="1">
    <source>
        <dbReference type="ARBA" id="ARBA00022729"/>
    </source>
</evidence>
<keyword evidence="1" id="KW-0732">Signal</keyword>
<comment type="caution">
    <text evidence="4">The sequence shown here is derived from an EMBL/GenBank/DDBJ whole genome shotgun (WGS) entry which is preliminary data.</text>
</comment>
<evidence type="ECO:0000313" key="4">
    <source>
        <dbReference type="EMBL" id="PIP57452.1"/>
    </source>
</evidence>
<dbReference type="PANTHER" id="PTHR34216:SF7">
    <property type="entry name" value="POLY-BETA-1,6-N-ACETYL-D-GLUCOSAMINE N-DEACETYLASE"/>
    <property type="match status" value="1"/>
</dbReference>
<reference evidence="4 5" key="1">
    <citation type="submission" date="2017-09" db="EMBL/GenBank/DDBJ databases">
        <title>Depth-based differentiation of microbial function through sediment-hosted aquifers and enrichment of novel symbionts in the deep terrestrial subsurface.</title>
        <authorList>
            <person name="Probst A.J."/>
            <person name="Ladd B."/>
            <person name="Jarett J.K."/>
            <person name="Geller-Mcgrath D.E."/>
            <person name="Sieber C.M."/>
            <person name="Emerson J.B."/>
            <person name="Anantharaman K."/>
            <person name="Thomas B.C."/>
            <person name="Malmstrom R."/>
            <person name="Stieglmeier M."/>
            <person name="Klingl A."/>
            <person name="Woyke T."/>
            <person name="Ryan C.M."/>
            <person name="Banfield J.F."/>
        </authorList>
    </citation>
    <scope>NUCLEOTIDE SEQUENCE [LARGE SCALE GENOMIC DNA]</scope>
    <source>
        <strain evidence="4">CG22_combo_CG10-13_8_21_14_all_39_10</strain>
    </source>
</reference>
<dbReference type="EMBL" id="PCSW01000093">
    <property type="protein sequence ID" value="PIP57452.1"/>
    <property type="molecule type" value="Genomic_DNA"/>
</dbReference>
<dbReference type="GO" id="GO:0016810">
    <property type="term" value="F:hydrolase activity, acting on carbon-nitrogen (but not peptide) bonds"/>
    <property type="evidence" value="ECO:0007669"/>
    <property type="project" value="InterPro"/>
</dbReference>
<keyword evidence="2" id="KW-0472">Membrane</keyword>
<evidence type="ECO:0000259" key="3">
    <source>
        <dbReference type="PROSITE" id="PS51677"/>
    </source>
</evidence>
<proteinExistence type="predicted"/>
<gene>
    <name evidence="4" type="ORF">COX03_03060</name>
</gene>
<accession>A0A2H0BIE8</accession>
<evidence type="ECO:0000313" key="5">
    <source>
        <dbReference type="Proteomes" id="UP000229847"/>
    </source>
</evidence>
<feature type="transmembrane region" description="Helical" evidence="2">
    <location>
        <begin position="12"/>
        <end position="30"/>
    </location>
</feature>
<dbReference type="CDD" id="cd10918">
    <property type="entry name" value="CE4_NodB_like_5s_6s"/>
    <property type="match status" value="1"/>
</dbReference>
<dbReference type="Pfam" id="PF01522">
    <property type="entry name" value="Polysacc_deac_1"/>
    <property type="match status" value="1"/>
</dbReference>